<dbReference type="InterPro" id="IPR036673">
    <property type="entry name" value="Cyanovirin-N_sf"/>
</dbReference>
<reference evidence="2 3" key="1">
    <citation type="submission" date="2019-04" db="EMBL/GenBank/DDBJ databases">
        <title>Friends and foes A comparative genomics studyof 23 Aspergillus species from section Flavi.</title>
        <authorList>
            <consortium name="DOE Joint Genome Institute"/>
            <person name="Kjaerbolling I."/>
            <person name="Vesth T."/>
            <person name="Frisvad J.C."/>
            <person name="Nybo J.L."/>
            <person name="Theobald S."/>
            <person name="Kildgaard S."/>
            <person name="Isbrandt T."/>
            <person name="Kuo A."/>
            <person name="Sato A."/>
            <person name="Lyhne E.K."/>
            <person name="Kogle M.E."/>
            <person name="Wiebenga A."/>
            <person name="Kun R.S."/>
            <person name="Lubbers R.J."/>
            <person name="Makela M.R."/>
            <person name="Barry K."/>
            <person name="Chovatia M."/>
            <person name="Clum A."/>
            <person name="Daum C."/>
            <person name="Haridas S."/>
            <person name="He G."/>
            <person name="LaButti K."/>
            <person name="Lipzen A."/>
            <person name="Mondo S."/>
            <person name="Riley R."/>
            <person name="Salamov A."/>
            <person name="Simmons B.A."/>
            <person name="Magnuson J.K."/>
            <person name="Henrissat B."/>
            <person name="Mortensen U.H."/>
            <person name="Larsen T.O."/>
            <person name="Devries R.P."/>
            <person name="Grigoriev I.V."/>
            <person name="Machida M."/>
            <person name="Baker S.E."/>
            <person name="Andersen M.R."/>
        </authorList>
    </citation>
    <scope>NUCLEOTIDE SEQUENCE [LARGE SCALE GENOMIC DNA]</scope>
    <source>
        <strain evidence="2 3">IBT 29228</strain>
    </source>
</reference>
<evidence type="ECO:0000313" key="2">
    <source>
        <dbReference type="EMBL" id="KAE8374222.1"/>
    </source>
</evidence>
<proteinExistence type="predicted"/>
<dbReference type="SUPFAM" id="SSF51322">
    <property type="entry name" value="Cyanovirin-N"/>
    <property type="match status" value="1"/>
</dbReference>
<dbReference type="EMBL" id="ML736290">
    <property type="protein sequence ID" value="KAE8374222.1"/>
    <property type="molecule type" value="Genomic_DNA"/>
</dbReference>
<gene>
    <name evidence="2" type="ORF">BDV26DRAFT_270389</name>
</gene>
<dbReference type="Pfam" id="PF08881">
    <property type="entry name" value="CVNH"/>
    <property type="match status" value="1"/>
</dbReference>
<dbReference type="PANTHER" id="PTHR42076">
    <property type="entry name" value="CYANOVIRIN-N HOMOLOG"/>
    <property type="match status" value="1"/>
</dbReference>
<dbReference type="AlphaFoldDB" id="A0A5N7AWL0"/>
<name>A0A5N7AWL0_9EURO</name>
<dbReference type="OrthoDB" id="2441380at2759"/>
<evidence type="ECO:0000259" key="1">
    <source>
        <dbReference type="SMART" id="SM01111"/>
    </source>
</evidence>
<sequence length="151" mass="17320">MQHDPLWLSFSDRLLSSSAPCFQIFFVFLPVRKPVRHHHLCTRVNKMGFSTSSTNIRLEGSTLVCNAKDTAGRDQETRLDLNRHIGNSDGWFTWEGQNFANSARNINLNPKGDGFWLEADLPKRDGGYRERQGIRLDERIENQNGSLVFRA</sequence>
<dbReference type="PANTHER" id="PTHR42076:SF1">
    <property type="entry name" value="CYANOVIRIN-N DOMAIN-CONTAINING PROTEIN"/>
    <property type="match status" value="1"/>
</dbReference>
<organism evidence="2 3">
    <name type="scientific">Aspergillus bertholletiae</name>
    <dbReference type="NCBI Taxonomy" id="1226010"/>
    <lineage>
        <taxon>Eukaryota</taxon>
        <taxon>Fungi</taxon>
        <taxon>Dikarya</taxon>
        <taxon>Ascomycota</taxon>
        <taxon>Pezizomycotina</taxon>
        <taxon>Eurotiomycetes</taxon>
        <taxon>Eurotiomycetidae</taxon>
        <taxon>Eurotiales</taxon>
        <taxon>Aspergillaceae</taxon>
        <taxon>Aspergillus</taxon>
        <taxon>Aspergillus subgen. Circumdati</taxon>
    </lineage>
</organism>
<dbReference type="SMART" id="SM01111">
    <property type="entry name" value="CVNH"/>
    <property type="match status" value="1"/>
</dbReference>
<accession>A0A5N7AWL0</accession>
<dbReference type="Proteomes" id="UP000326198">
    <property type="component" value="Unassembled WGS sequence"/>
</dbReference>
<feature type="domain" description="Cyanovirin-N" evidence="1">
    <location>
        <begin position="48"/>
        <end position="149"/>
    </location>
</feature>
<keyword evidence="3" id="KW-1185">Reference proteome</keyword>
<dbReference type="Gene3D" id="2.30.60.10">
    <property type="entry name" value="Cyanovirin-N"/>
    <property type="match status" value="1"/>
</dbReference>
<dbReference type="InterPro" id="IPR011058">
    <property type="entry name" value="Cyanovirin-N"/>
</dbReference>
<evidence type="ECO:0000313" key="3">
    <source>
        <dbReference type="Proteomes" id="UP000326198"/>
    </source>
</evidence>
<protein>
    <submittedName>
        <fullName evidence="2">CVNH domain-containing protein</fullName>
    </submittedName>
</protein>